<name>A0A428TCW6_9HYPO</name>
<organism evidence="10 11">
    <name type="scientific">Fusarium oligoseptatum</name>
    <dbReference type="NCBI Taxonomy" id="2604345"/>
    <lineage>
        <taxon>Eukaryota</taxon>
        <taxon>Fungi</taxon>
        <taxon>Dikarya</taxon>
        <taxon>Ascomycota</taxon>
        <taxon>Pezizomycotina</taxon>
        <taxon>Sordariomycetes</taxon>
        <taxon>Hypocreomycetidae</taxon>
        <taxon>Hypocreales</taxon>
        <taxon>Nectriaceae</taxon>
        <taxon>Fusarium</taxon>
        <taxon>Fusarium solani species complex</taxon>
    </lineage>
</organism>
<dbReference type="InterPro" id="IPR017907">
    <property type="entry name" value="Znf_RING_CS"/>
</dbReference>
<evidence type="ECO:0000256" key="2">
    <source>
        <dbReference type="ARBA" id="ARBA00022723"/>
    </source>
</evidence>
<accession>A0A428TCW6</accession>
<comment type="similarity">
    <text evidence="1 6">Belongs to the CWC24 family.</text>
</comment>
<evidence type="ECO:0000256" key="6">
    <source>
        <dbReference type="RuleBase" id="RU367110"/>
    </source>
</evidence>
<dbReference type="InterPro" id="IPR000571">
    <property type="entry name" value="Znf_CCCH"/>
</dbReference>
<protein>
    <recommendedName>
        <fullName evidence="6">Pre-mRNA-splicing factor CWC24</fullName>
    </recommendedName>
</protein>
<comment type="subcellular location">
    <subcellularLocation>
        <location evidence="6">Nucleus</location>
    </subcellularLocation>
</comment>
<dbReference type="GO" id="GO:0008270">
    <property type="term" value="F:zinc ion binding"/>
    <property type="evidence" value="ECO:0007669"/>
    <property type="project" value="UniProtKB-KW"/>
</dbReference>
<dbReference type="STRING" id="1325735.A0A428TCW6"/>
<evidence type="ECO:0000256" key="5">
    <source>
        <dbReference type="PROSITE-ProRule" id="PRU00723"/>
    </source>
</evidence>
<sequence length="304" mass="34147">MDGVEECGADELVTVYWYRDNEGHIAVRHIRKRDSLLQFLTQLAPFNTDVSFSPPHQSIFPSSNKHHGTHHQVQKEQWQSQLEEKNTRILNRIDLFPTLFAAADGSVPIANSNDTANSARAVGPVKRPTNVRATVTTDFSPDVCKDYKQTGFCGFGDNCKFVHIREDYKQGWQLDREWEDVTRGKKKVSGIVVASIDGKGAKEEEDGDEETFLQSIPFTCIICKASCKEPIVTRCGHYFCQPCALKRYRKDPTCAACGADTNGVFNSAKRLEKLLEKKSERAAKRRLAGTEDGDEVSDENKGQR</sequence>
<evidence type="ECO:0000256" key="7">
    <source>
        <dbReference type="SAM" id="MobiDB-lite"/>
    </source>
</evidence>
<dbReference type="PROSITE" id="PS50103">
    <property type="entry name" value="ZF_C3H1"/>
    <property type="match status" value="1"/>
</dbReference>
<dbReference type="SUPFAM" id="SSF90229">
    <property type="entry name" value="CCCH zinc finger"/>
    <property type="match status" value="1"/>
</dbReference>
<feature type="domain" description="C3H1-type" evidence="9">
    <location>
        <begin position="138"/>
        <end position="166"/>
    </location>
</feature>
<dbReference type="PANTHER" id="PTHR12930:SF0">
    <property type="entry name" value="RING FINGER PROTEIN 113B"/>
    <property type="match status" value="1"/>
</dbReference>
<dbReference type="Pfam" id="PF00642">
    <property type="entry name" value="zf-CCCH"/>
    <property type="match status" value="1"/>
</dbReference>
<dbReference type="AlphaFoldDB" id="A0A428TCW6"/>
<evidence type="ECO:0000256" key="3">
    <source>
        <dbReference type="ARBA" id="ARBA00022771"/>
    </source>
</evidence>
<comment type="function">
    <text evidence="6">Involved in pre-mRNA splicing.</text>
</comment>
<comment type="caution">
    <text evidence="10">The sequence shown here is derived from an EMBL/GenBank/DDBJ whole genome shotgun (WGS) entry which is preliminary data.</text>
</comment>
<keyword evidence="6" id="KW-0238">DNA-binding</keyword>
<keyword evidence="6" id="KW-0507">mRNA processing</keyword>
<feature type="domain" description="RING-type" evidence="8">
    <location>
        <begin position="220"/>
        <end position="257"/>
    </location>
</feature>
<keyword evidence="11" id="KW-1185">Reference proteome</keyword>
<keyword evidence="4 5" id="KW-0862">Zinc</keyword>
<dbReference type="InterPro" id="IPR013083">
    <property type="entry name" value="Znf_RING/FYVE/PHD"/>
</dbReference>
<feature type="zinc finger region" description="C3H1-type" evidence="5">
    <location>
        <begin position="138"/>
        <end position="166"/>
    </location>
</feature>
<gene>
    <name evidence="10" type="ORF">CEP52_009480</name>
</gene>
<dbReference type="InterPro" id="IPR018957">
    <property type="entry name" value="Znf_C3HC4_RING-type"/>
</dbReference>
<evidence type="ECO:0000259" key="9">
    <source>
        <dbReference type="PROSITE" id="PS50103"/>
    </source>
</evidence>
<keyword evidence="6" id="KW-0508">mRNA splicing</keyword>
<dbReference type="PANTHER" id="PTHR12930">
    <property type="entry name" value="ZINC FINGER PROTEIN 183"/>
    <property type="match status" value="1"/>
</dbReference>
<keyword evidence="2 5" id="KW-0479">Metal-binding</keyword>
<dbReference type="SUPFAM" id="SSF57850">
    <property type="entry name" value="RING/U-box"/>
    <property type="match status" value="1"/>
</dbReference>
<keyword evidence="3 5" id="KW-0863">Zinc-finger</keyword>
<keyword evidence="6" id="KW-0747">Spliceosome</keyword>
<comment type="subunit">
    <text evidence="6">Associated with the spliceosome.</text>
</comment>
<dbReference type="GO" id="GO:0006397">
    <property type="term" value="P:mRNA processing"/>
    <property type="evidence" value="ECO:0007669"/>
    <property type="project" value="UniProtKB-KW"/>
</dbReference>
<dbReference type="EMBL" id="NKCK01000100">
    <property type="protein sequence ID" value="RSL99857.1"/>
    <property type="molecule type" value="Genomic_DNA"/>
</dbReference>
<dbReference type="Proteomes" id="UP000287144">
    <property type="component" value="Unassembled WGS sequence"/>
</dbReference>
<dbReference type="PROSITE" id="PS00518">
    <property type="entry name" value="ZF_RING_1"/>
    <property type="match status" value="1"/>
</dbReference>
<evidence type="ECO:0000313" key="10">
    <source>
        <dbReference type="EMBL" id="RSL99857.1"/>
    </source>
</evidence>
<proteinExistence type="inferred from homology"/>
<reference evidence="10 11" key="1">
    <citation type="submission" date="2017-06" db="EMBL/GenBank/DDBJ databases">
        <title>Comparative genomic analysis of Ambrosia Fusariam Clade fungi.</title>
        <authorList>
            <person name="Stajich J.E."/>
            <person name="Carrillo J."/>
            <person name="Kijimoto T."/>
            <person name="Eskalen A."/>
            <person name="O'Donnell K."/>
            <person name="Kasson M."/>
        </authorList>
    </citation>
    <scope>NUCLEOTIDE SEQUENCE [LARGE SCALE GENOMIC DNA]</scope>
    <source>
        <strain evidence="10 11">NRRL62579</strain>
    </source>
</reference>
<dbReference type="Pfam" id="PF00097">
    <property type="entry name" value="zf-C3HC4"/>
    <property type="match status" value="1"/>
</dbReference>
<dbReference type="GO" id="GO:0034247">
    <property type="term" value="P:snoRNA splicing"/>
    <property type="evidence" value="ECO:0007669"/>
    <property type="project" value="TreeGrafter"/>
</dbReference>
<dbReference type="InterPro" id="IPR036855">
    <property type="entry name" value="Znf_CCCH_sf"/>
</dbReference>
<evidence type="ECO:0000256" key="4">
    <source>
        <dbReference type="ARBA" id="ARBA00022833"/>
    </source>
</evidence>
<dbReference type="GO" id="GO:0005684">
    <property type="term" value="C:U2-type spliceosomal complex"/>
    <property type="evidence" value="ECO:0007669"/>
    <property type="project" value="TreeGrafter"/>
</dbReference>
<dbReference type="Gene3D" id="3.30.40.10">
    <property type="entry name" value="Zinc/RING finger domain, C3HC4 (zinc finger)"/>
    <property type="match status" value="1"/>
</dbReference>
<dbReference type="SMART" id="SM00184">
    <property type="entry name" value="RING"/>
    <property type="match status" value="1"/>
</dbReference>
<evidence type="ECO:0000256" key="1">
    <source>
        <dbReference type="ARBA" id="ARBA00009161"/>
    </source>
</evidence>
<dbReference type="InterPro" id="IPR039971">
    <property type="entry name" value="CWC24-like"/>
</dbReference>
<evidence type="ECO:0000313" key="11">
    <source>
        <dbReference type="Proteomes" id="UP000287144"/>
    </source>
</evidence>
<dbReference type="SMART" id="SM00356">
    <property type="entry name" value="ZnF_C3H1"/>
    <property type="match status" value="1"/>
</dbReference>
<feature type="region of interest" description="Disordered" evidence="7">
    <location>
        <begin position="281"/>
        <end position="304"/>
    </location>
</feature>
<keyword evidence="6" id="KW-0539">Nucleus</keyword>
<dbReference type="InterPro" id="IPR001841">
    <property type="entry name" value="Znf_RING"/>
</dbReference>
<dbReference type="CDD" id="cd16539">
    <property type="entry name" value="RING-HC_RNF113A_B"/>
    <property type="match status" value="1"/>
</dbReference>
<evidence type="ECO:0000259" key="8">
    <source>
        <dbReference type="PROSITE" id="PS50089"/>
    </source>
</evidence>
<dbReference type="PROSITE" id="PS50089">
    <property type="entry name" value="ZF_RING_2"/>
    <property type="match status" value="1"/>
</dbReference>
<dbReference type="GO" id="GO:0003677">
    <property type="term" value="F:DNA binding"/>
    <property type="evidence" value="ECO:0007669"/>
    <property type="project" value="UniProtKB-UniRule"/>
</dbReference>
<dbReference type="Gene3D" id="4.10.1000.10">
    <property type="entry name" value="Zinc finger, CCCH-type"/>
    <property type="match status" value="1"/>
</dbReference>